<dbReference type="FunFam" id="3.30.160.60:FF:000100">
    <property type="entry name" value="Zinc finger 45-like"/>
    <property type="match status" value="1"/>
</dbReference>
<feature type="domain" description="C2H2-type" evidence="7">
    <location>
        <begin position="647"/>
        <end position="670"/>
    </location>
</feature>
<keyword evidence="4" id="KW-0862">Zinc</keyword>
<keyword evidence="9" id="KW-1185">Reference proteome</keyword>
<dbReference type="Pfam" id="PF25412">
    <property type="entry name" value="zf-C2H2_ZNF592"/>
    <property type="match status" value="1"/>
</dbReference>
<feature type="domain" description="C2H2-type" evidence="7">
    <location>
        <begin position="360"/>
        <end position="387"/>
    </location>
</feature>
<evidence type="ECO:0000256" key="5">
    <source>
        <dbReference type="PROSITE-ProRule" id="PRU00042"/>
    </source>
</evidence>
<feature type="compositionally biased region" description="Polar residues" evidence="6">
    <location>
        <begin position="564"/>
        <end position="573"/>
    </location>
</feature>
<gene>
    <name evidence="8" type="ORF">Zmor_000844</name>
</gene>
<evidence type="ECO:0000313" key="9">
    <source>
        <dbReference type="Proteomes" id="UP001168821"/>
    </source>
</evidence>
<dbReference type="InterPro" id="IPR045914">
    <property type="entry name" value="Zn532-like"/>
</dbReference>
<feature type="region of interest" description="Disordered" evidence="6">
    <location>
        <begin position="536"/>
        <end position="602"/>
    </location>
</feature>
<evidence type="ECO:0000313" key="8">
    <source>
        <dbReference type="EMBL" id="KAJ3665346.1"/>
    </source>
</evidence>
<dbReference type="InterPro" id="IPR013087">
    <property type="entry name" value="Znf_C2H2_type"/>
</dbReference>
<evidence type="ECO:0000256" key="1">
    <source>
        <dbReference type="ARBA" id="ARBA00022723"/>
    </source>
</evidence>
<proteinExistence type="predicted"/>
<organism evidence="8 9">
    <name type="scientific">Zophobas morio</name>
    <dbReference type="NCBI Taxonomy" id="2755281"/>
    <lineage>
        <taxon>Eukaryota</taxon>
        <taxon>Metazoa</taxon>
        <taxon>Ecdysozoa</taxon>
        <taxon>Arthropoda</taxon>
        <taxon>Hexapoda</taxon>
        <taxon>Insecta</taxon>
        <taxon>Pterygota</taxon>
        <taxon>Neoptera</taxon>
        <taxon>Endopterygota</taxon>
        <taxon>Coleoptera</taxon>
        <taxon>Polyphaga</taxon>
        <taxon>Cucujiformia</taxon>
        <taxon>Tenebrionidae</taxon>
        <taxon>Zophobas</taxon>
    </lineage>
</organism>
<keyword evidence="1" id="KW-0479">Metal-binding</keyword>
<dbReference type="PROSITE" id="PS50157">
    <property type="entry name" value="ZINC_FINGER_C2H2_2"/>
    <property type="match status" value="4"/>
</dbReference>
<dbReference type="Proteomes" id="UP001168821">
    <property type="component" value="Unassembled WGS sequence"/>
</dbReference>
<dbReference type="PROSITE" id="PS00028">
    <property type="entry name" value="ZINC_FINGER_C2H2_1"/>
    <property type="match status" value="4"/>
</dbReference>
<dbReference type="Gene3D" id="3.30.160.60">
    <property type="entry name" value="Classic Zinc Finger"/>
    <property type="match status" value="3"/>
</dbReference>
<feature type="compositionally biased region" description="Low complexity" evidence="6">
    <location>
        <begin position="550"/>
        <end position="559"/>
    </location>
</feature>
<protein>
    <recommendedName>
        <fullName evidence="7">C2H2-type domain-containing protein</fullName>
    </recommendedName>
</protein>
<evidence type="ECO:0000256" key="6">
    <source>
        <dbReference type="SAM" id="MobiDB-lite"/>
    </source>
</evidence>
<dbReference type="SUPFAM" id="SSF57667">
    <property type="entry name" value="beta-beta-alpha zinc fingers"/>
    <property type="match status" value="1"/>
</dbReference>
<evidence type="ECO:0000259" key="7">
    <source>
        <dbReference type="PROSITE" id="PS50157"/>
    </source>
</evidence>
<dbReference type="EMBL" id="JALNTZ010000001">
    <property type="protein sequence ID" value="KAJ3665346.1"/>
    <property type="molecule type" value="Genomic_DNA"/>
</dbReference>
<evidence type="ECO:0000256" key="2">
    <source>
        <dbReference type="ARBA" id="ARBA00022737"/>
    </source>
</evidence>
<keyword evidence="3 5" id="KW-0863">Zinc-finger</keyword>
<comment type="caution">
    <text evidence="8">The sequence shown here is derived from an EMBL/GenBank/DDBJ whole genome shotgun (WGS) entry which is preliminary data.</text>
</comment>
<feature type="domain" description="C2H2-type" evidence="7">
    <location>
        <begin position="331"/>
        <end position="355"/>
    </location>
</feature>
<dbReference type="GO" id="GO:0008270">
    <property type="term" value="F:zinc ion binding"/>
    <property type="evidence" value="ECO:0007669"/>
    <property type="project" value="UniProtKB-KW"/>
</dbReference>
<dbReference type="PANTHER" id="PTHR47222:SF5">
    <property type="entry name" value="LOW QUALITY PROTEIN: ZINC FINGER PROTEIN 532-LIKE"/>
    <property type="match status" value="1"/>
</dbReference>
<dbReference type="InterPro" id="IPR036236">
    <property type="entry name" value="Znf_C2H2_sf"/>
</dbReference>
<dbReference type="Pfam" id="PF00096">
    <property type="entry name" value="zf-C2H2"/>
    <property type="match status" value="2"/>
</dbReference>
<feature type="domain" description="C2H2-type" evidence="7">
    <location>
        <begin position="299"/>
        <end position="329"/>
    </location>
</feature>
<name>A0AA38MR50_9CUCU</name>
<dbReference type="SMART" id="SM00355">
    <property type="entry name" value="ZnF_C2H2"/>
    <property type="match status" value="11"/>
</dbReference>
<evidence type="ECO:0000256" key="4">
    <source>
        <dbReference type="ARBA" id="ARBA00022833"/>
    </source>
</evidence>
<dbReference type="PANTHER" id="PTHR47222">
    <property type="entry name" value="ZINC FINGER PROTEIN 532-RELATED"/>
    <property type="match status" value="1"/>
</dbReference>
<keyword evidence="2" id="KW-0677">Repeat</keyword>
<evidence type="ECO:0000256" key="3">
    <source>
        <dbReference type="ARBA" id="ARBA00022771"/>
    </source>
</evidence>
<accession>A0AA38MR50</accession>
<sequence length="743" mass="84920">MLSATSNVSWTKKHSLKSKWNILFDKSPEWISFKPQLGLKVYPCYSCKNMFSSKLTFQDHINRRVVIIKYKCTACTNTFTFYNRCSFLLHTRKHFTLAEGQVNLANVDIHLLPVELAGFARHESIPFLYDEEEEFVESPAYINCQFYTPDDTEAGKQIITLRPFNLVFHYAEGTTNVLLVLKQISLNVPLCEFVTQQTKPPEPLNKVTNGHSEPEIKQEVEVDEFTMPVISKIESLNEGKSQPQCPECSTVQEMPMVAHFLGTNRPLDDSLICYVCKYVAPTKCSLKAHVRTHENGSPFVCPECGKVFKTSGLLNSHMEDFCFHLSKNVRFRCPAQKCGKLFVLPTTYASHFSNHLQSISKCSVCGSSFLSDSEFLEHAKTHESCTAIKSYNCLVCKNTVTLSHEESAEHISWHLQDRERCVYIFTCKYCRSYFRSTATYAVHKQRCQKSDKVQPTIVHSNCQFCFQKMSFREKDNFKTCLNCKQINHLSAGRVVSSPHEEKKSPCMLCKEELTTEDKKTHTKVCKYNNPVVTIQTLINEPKDSDETSSSEKMSSSNSDAESKPSNLDSSNDSMKTEDTPKNKKRKRSGISSVKNKKPASEEIVDLQADKPVSFDGTYYCKLCDYKSTERAEFHGHIISHRDVSTAYQCMECGECFVVKPSLAKHLAHFHKITDTNTYFDNNDCYDKFAIKELENNLRLVPGEHRGPVRENQCTVCLEQFDDALSLNKHFRMHGMAFLLKKNK</sequence>
<dbReference type="AlphaFoldDB" id="A0AA38MR50"/>
<reference evidence="8" key="1">
    <citation type="journal article" date="2023" name="G3 (Bethesda)">
        <title>Whole genome assemblies of Zophobas morio and Tenebrio molitor.</title>
        <authorList>
            <person name="Kaur S."/>
            <person name="Stinson S.A."/>
            <person name="diCenzo G.C."/>
        </authorList>
    </citation>
    <scope>NUCLEOTIDE SEQUENCE</scope>
    <source>
        <strain evidence="8">QUZm001</strain>
    </source>
</reference>
<dbReference type="InterPro" id="IPR057356">
    <property type="entry name" value="Znf-C2H2_ZNF592"/>
</dbReference>